<evidence type="ECO:0000256" key="3">
    <source>
        <dbReference type="ARBA" id="ARBA00022679"/>
    </source>
</evidence>
<evidence type="ECO:0000256" key="2">
    <source>
        <dbReference type="ARBA" id="ARBA00022603"/>
    </source>
</evidence>
<dbReference type="AlphaFoldDB" id="Q0V1G5"/>
<dbReference type="PANTHER" id="PTHR12176:SF80">
    <property type="entry name" value="EEF1A LYSINE METHYLTRANSFERASE 4"/>
    <property type="match status" value="1"/>
</dbReference>
<dbReference type="CDD" id="cd02440">
    <property type="entry name" value="AdoMet_MTases"/>
    <property type="match status" value="1"/>
</dbReference>
<proteinExistence type="inferred from homology"/>
<reference evidence="6" key="1">
    <citation type="journal article" date="2007" name="Plant Cell">
        <title>Dothideomycete-plant interactions illuminated by genome sequencing and EST analysis of the wheat pathogen Stagonospora nodorum.</title>
        <authorList>
            <person name="Hane J.K."/>
            <person name="Lowe R.G."/>
            <person name="Solomon P.S."/>
            <person name="Tan K.C."/>
            <person name="Schoch C.L."/>
            <person name="Spatafora J.W."/>
            <person name="Crous P.W."/>
            <person name="Kodira C."/>
            <person name="Birren B.W."/>
            <person name="Galagan J.E."/>
            <person name="Torriani S.F."/>
            <person name="McDonald B.A."/>
            <person name="Oliver R.P."/>
        </authorList>
    </citation>
    <scope>NUCLEOTIDE SEQUENCE [LARGE SCALE GENOMIC DNA]</scope>
    <source>
        <strain evidence="6">SN15 / ATCC MYA-4574 / FGSC 10173</strain>
    </source>
</reference>
<comment type="similarity">
    <text evidence="1">Belongs to the methyltransferase superfamily.</text>
</comment>
<feature type="domain" description="Methyltransferase" evidence="4">
    <location>
        <begin position="56"/>
        <end position="179"/>
    </location>
</feature>
<evidence type="ECO:0000256" key="1">
    <source>
        <dbReference type="ARBA" id="ARBA00008361"/>
    </source>
</evidence>
<dbReference type="STRING" id="321614.Q0V1G5"/>
<keyword evidence="2" id="KW-0489">Methyltransferase</keyword>
<dbReference type="GO" id="GO:0032259">
    <property type="term" value="P:methylation"/>
    <property type="evidence" value="ECO:0007669"/>
    <property type="project" value="UniProtKB-KW"/>
</dbReference>
<sequence length="543" mass="60964">MSSSEEAQALGRSEFWDERYAKADSDKPTHEWFRGFSALEPFFDKHLFQARGNEGKSGRILHLGSGDSTVPYDLLERGYTHQTCVDFSKVVVELMAARHSDRPQVEWKVGDVRDMVDIEAKSIDVAFDKGTLDAMIYGSPWSPPDEVLENSGRYMKEVQRVLKDDGVFLYVTYRQPHFIKPILNRDSEWEMEMEVMGGGDSFEYFGFILKKHAALLSVPNEITLAAANSNVNFSLMKFEAPPEFHGLRDALSRTRRHEAEEGMPHITARCLGALFETIIPQIPRITVAYGTRVSEICAQLQLKTQPTGMFADQAGADGTSIWAAATSGQHAIAMHLLSCMLARIWKPAEATSLWVELVERRKQEIFKDYNSSSATGISAIMAAQQLFNREQLSAWDASARSWLQTADTTKRFQQTQLMLIINNVRMPVNTSKDPYDSIISAWKSGLSAMESLLQGASQRVQDGAILLAISSWHLYPNMQVLSDLVKDIDMSDDLMTHSILTISTSGTSDSRDGVFWSLPLSRMRYYSPALVSERTPSHPTHPE</sequence>
<dbReference type="VEuPathDB" id="FungiDB:JI435_021500"/>
<dbReference type="HOGENOM" id="CLU_501620_0_0_1"/>
<evidence type="ECO:0000313" key="5">
    <source>
        <dbReference type="EMBL" id="EAT90361.1"/>
    </source>
</evidence>
<dbReference type="RefSeq" id="XP_001792767.1">
    <property type="nucleotide sequence ID" value="XM_001792715.1"/>
</dbReference>
<dbReference type="InterPro" id="IPR051419">
    <property type="entry name" value="Lys/N-term_MeTrsfase_sf"/>
</dbReference>
<dbReference type="eggNOG" id="KOG2352">
    <property type="taxonomic scope" value="Eukaryota"/>
</dbReference>
<dbReference type="InterPro" id="IPR029063">
    <property type="entry name" value="SAM-dependent_MTases_sf"/>
</dbReference>
<dbReference type="Pfam" id="PF13847">
    <property type="entry name" value="Methyltransf_31"/>
    <property type="match status" value="1"/>
</dbReference>
<dbReference type="SUPFAM" id="SSF53335">
    <property type="entry name" value="S-adenosyl-L-methionine-dependent methyltransferases"/>
    <property type="match status" value="1"/>
</dbReference>
<dbReference type="EMBL" id="CH445327">
    <property type="protein sequence ID" value="EAT90361.1"/>
    <property type="molecule type" value="Genomic_DNA"/>
</dbReference>
<evidence type="ECO:0000259" key="4">
    <source>
        <dbReference type="Pfam" id="PF13847"/>
    </source>
</evidence>
<dbReference type="PANTHER" id="PTHR12176">
    <property type="entry name" value="SAM-DEPENDENT METHYLTRANSFERASE SUPERFAMILY PROTEIN"/>
    <property type="match status" value="1"/>
</dbReference>
<gene>
    <name evidence="5" type="ORF">SNOG_02149</name>
</gene>
<protein>
    <recommendedName>
        <fullName evidence="4">Methyltransferase domain-containing protein</fullName>
    </recommendedName>
</protein>
<dbReference type="KEGG" id="pno:SNOG_02149"/>
<organism evidence="5 6">
    <name type="scientific">Phaeosphaeria nodorum (strain SN15 / ATCC MYA-4574 / FGSC 10173)</name>
    <name type="common">Glume blotch fungus</name>
    <name type="synonym">Parastagonospora nodorum</name>
    <dbReference type="NCBI Taxonomy" id="321614"/>
    <lineage>
        <taxon>Eukaryota</taxon>
        <taxon>Fungi</taxon>
        <taxon>Dikarya</taxon>
        <taxon>Ascomycota</taxon>
        <taxon>Pezizomycotina</taxon>
        <taxon>Dothideomycetes</taxon>
        <taxon>Pleosporomycetidae</taxon>
        <taxon>Pleosporales</taxon>
        <taxon>Pleosporineae</taxon>
        <taxon>Phaeosphaeriaceae</taxon>
        <taxon>Parastagonospora</taxon>
    </lineage>
</organism>
<accession>Q0V1G5</accession>
<dbReference type="InterPro" id="IPR025714">
    <property type="entry name" value="Methyltranfer_dom"/>
</dbReference>
<dbReference type="Gene3D" id="3.40.50.150">
    <property type="entry name" value="Vaccinia Virus protein VP39"/>
    <property type="match status" value="1"/>
</dbReference>
<dbReference type="GeneID" id="5969617"/>
<dbReference type="InParanoid" id="Q0V1G5"/>
<dbReference type="Proteomes" id="UP000001055">
    <property type="component" value="Unassembled WGS sequence"/>
</dbReference>
<evidence type="ECO:0000313" key="6">
    <source>
        <dbReference type="Proteomes" id="UP000001055"/>
    </source>
</evidence>
<name>Q0V1G5_PHANO</name>
<keyword evidence="3" id="KW-0808">Transferase</keyword>
<dbReference type="GO" id="GO:0008757">
    <property type="term" value="F:S-adenosylmethionine-dependent methyltransferase activity"/>
    <property type="evidence" value="ECO:0007669"/>
    <property type="project" value="InterPro"/>
</dbReference>